<name>A0A1I7F2P0_9FIRM</name>
<dbReference type="AlphaFoldDB" id="A0A1I7F2P0"/>
<evidence type="ECO:0000313" key="2">
    <source>
        <dbReference type="EMBL" id="SFU30446.1"/>
    </source>
</evidence>
<dbReference type="STRING" id="155865.SAMN05216515_10571"/>
<keyword evidence="1" id="KW-0472">Membrane</keyword>
<proteinExistence type="predicted"/>
<keyword evidence="1" id="KW-1133">Transmembrane helix</keyword>
<reference evidence="2 3" key="1">
    <citation type="submission" date="2016-10" db="EMBL/GenBank/DDBJ databases">
        <authorList>
            <person name="de Groot N.N."/>
        </authorList>
    </citation>
    <scope>NUCLEOTIDE SEQUENCE [LARGE SCALE GENOMIC DNA]</scope>
    <source>
        <strain evidence="2 3">KHGC13</strain>
    </source>
</reference>
<evidence type="ECO:0000256" key="1">
    <source>
        <dbReference type="SAM" id="Phobius"/>
    </source>
</evidence>
<organism evidence="2 3">
    <name type="scientific">Eubacterium pyruvativorans</name>
    <dbReference type="NCBI Taxonomy" id="155865"/>
    <lineage>
        <taxon>Bacteria</taxon>
        <taxon>Bacillati</taxon>
        <taxon>Bacillota</taxon>
        <taxon>Clostridia</taxon>
        <taxon>Eubacteriales</taxon>
        <taxon>Eubacteriaceae</taxon>
        <taxon>Eubacterium</taxon>
    </lineage>
</organism>
<dbReference type="RefSeq" id="WP_090469418.1">
    <property type="nucleotide sequence ID" value="NZ_FOWF01000005.1"/>
</dbReference>
<evidence type="ECO:0000313" key="3">
    <source>
        <dbReference type="Proteomes" id="UP000198817"/>
    </source>
</evidence>
<gene>
    <name evidence="2" type="ORF">SAMN05216508_101217</name>
</gene>
<accession>A0A1I7F2P0</accession>
<feature type="transmembrane region" description="Helical" evidence="1">
    <location>
        <begin position="21"/>
        <end position="46"/>
    </location>
</feature>
<keyword evidence="3" id="KW-1185">Reference proteome</keyword>
<sequence length="119" mass="13502">MKVRWGHFPGIRFLNSRRGSEIVEAAVVMPLVILAVLSMILLQVFFYQCLLVQVRLHEDLTDRAVHSRKLFCVERASASRGENMQGITHIRMTREHRVSCYAFCGADLVRTGEVTGLGK</sequence>
<evidence type="ECO:0008006" key="4">
    <source>
        <dbReference type="Google" id="ProtNLM"/>
    </source>
</evidence>
<dbReference type="EMBL" id="FPBT01000001">
    <property type="protein sequence ID" value="SFU30446.1"/>
    <property type="molecule type" value="Genomic_DNA"/>
</dbReference>
<dbReference type="Proteomes" id="UP000198817">
    <property type="component" value="Unassembled WGS sequence"/>
</dbReference>
<protein>
    <recommendedName>
        <fullName evidence="4">TadE-like protein</fullName>
    </recommendedName>
</protein>
<keyword evidence="1" id="KW-0812">Transmembrane</keyword>